<keyword evidence="2" id="KW-1185">Reference proteome</keyword>
<evidence type="ECO:0000313" key="2">
    <source>
        <dbReference type="Proteomes" id="UP001556692"/>
    </source>
</evidence>
<gene>
    <name evidence="1" type="ORF">ABGN05_29390</name>
</gene>
<comment type="caution">
    <text evidence="1">The sequence shown here is derived from an EMBL/GenBank/DDBJ whole genome shotgun (WGS) entry which is preliminary data.</text>
</comment>
<proteinExistence type="predicted"/>
<organism evidence="1 2">
    <name type="scientific">Aquibium pacificus</name>
    <dbReference type="NCBI Taxonomy" id="3153579"/>
    <lineage>
        <taxon>Bacteria</taxon>
        <taxon>Pseudomonadati</taxon>
        <taxon>Pseudomonadota</taxon>
        <taxon>Alphaproteobacteria</taxon>
        <taxon>Hyphomicrobiales</taxon>
        <taxon>Phyllobacteriaceae</taxon>
        <taxon>Aquibium</taxon>
    </lineage>
</organism>
<name>A0ABV3SSG4_9HYPH</name>
<accession>A0ABV3SSG4</accession>
<dbReference type="EMBL" id="JBDPGJ010000012">
    <property type="protein sequence ID" value="MEX0409754.1"/>
    <property type="molecule type" value="Genomic_DNA"/>
</dbReference>
<dbReference type="RefSeq" id="WP_367957620.1">
    <property type="nucleotide sequence ID" value="NZ_JBDPGJ010000012.1"/>
</dbReference>
<evidence type="ECO:0000313" key="1">
    <source>
        <dbReference type="EMBL" id="MEX0409754.1"/>
    </source>
</evidence>
<evidence type="ECO:0008006" key="3">
    <source>
        <dbReference type="Google" id="ProtNLM"/>
    </source>
</evidence>
<protein>
    <recommendedName>
        <fullName evidence="3">SGNH/GDSL hydrolase family protein</fullName>
    </recommendedName>
</protein>
<sequence>MIHRVTVIGNSHIRALEKAVEDGIVGLGGIETRFLWLKTKNHGSVSKEDAIKACCSLGAGDLLVLSHLGALHNQLALFEHDAPFSVADPETGVPTPANRTVVPVAAVREFFLTRIGPASTLKQFASGASCPVFHFGSPPPRRQMLRKIKKVRLDRGEVDLRAFADPALRLAVWRIETEVVDAHLEALGIRTLPAPPEARDEDGYLHPDFYAEDATHANAAYGALVIMQIISALDLSGSPEGGAA</sequence>
<reference evidence="1 2" key="1">
    <citation type="submission" date="2024-05" db="EMBL/GenBank/DDBJ databases">
        <authorList>
            <person name="Jiang F."/>
        </authorList>
    </citation>
    <scope>NUCLEOTIDE SEQUENCE [LARGE SCALE GENOMIC DNA]</scope>
    <source>
        <strain evidence="1 2">LZ166</strain>
    </source>
</reference>
<dbReference type="Proteomes" id="UP001556692">
    <property type="component" value="Unassembled WGS sequence"/>
</dbReference>